<accession>A0A7J7IID4</accession>
<feature type="region of interest" description="Disordered" evidence="1">
    <location>
        <begin position="273"/>
        <end position="371"/>
    </location>
</feature>
<dbReference type="EMBL" id="VWRR01000010">
    <property type="protein sequence ID" value="KAF6002439.1"/>
    <property type="molecule type" value="Genomic_DNA"/>
</dbReference>
<feature type="compositionally biased region" description="Low complexity" evidence="1">
    <location>
        <begin position="273"/>
        <end position="288"/>
    </location>
</feature>
<reference evidence="2 3" key="1">
    <citation type="journal article" date="2020" name="J. Phycol.">
        <title>Comparative genome analysis reveals Cyanidiococcus gen. nov., a new extremophilic red algal genus sister to Cyanidioschyzon (Cyanidioschyzonaceae, Rhodophyta).</title>
        <authorList>
            <person name="Liu S.-L."/>
            <person name="Chiang Y.-R."/>
            <person name="Yoon H.S."/>
            <person name="Fu H.-Y."/>
        </authorList>
    </citation>
    <scope>NUCLEOTIDE SEQUENCE [LARGE SCALE GENOMIC DNA]</scope>
    <source>
        <strain evidence="2 3">THAL066</strain>
    </source>
</reference>
<name>A0A7J7IID4_9RHOD</name>
<evidence type="ECO:0000313" key="3">
    <source>
        <dbReference type="Proteomes" id="UP000530660"/>
    </source>
</evidence>
<feature type="compositionally biased region" description="Polar residues" evidence="1">
    <location>
        <begin position="86"/>
        <end position="100"/>
    </location>
</feature>
<dbReference type="Proteomes" id="UP000530660">
    <property type="component" value="Unassembled WGS sequence"/>
</dbReference>
<keyword evidence="3" id="KW-1185">Reference proteome</keyword>
<organism evidence="2 3">
    <name type="scientific">Cyanidiococcus yangmingshanensis</name>
    <dbReference type="NCBI Taxonomy" id="2690220"/>
    <lineage>
        <taxon>Eukaryota</taxon>
        <taxon>Rhodophyta</taxon>
        <taxon>Bangiophyceae</taxon>
        <taxon>Cyanidiales</taxon>
        <taxon>Cyanidiaceae</taxon>
        <taxon>Cyanidiococcus</taxon>
    </lineage>
</organism>
<comment type="caution">
    <text evidence="2">The sequence shown here is derived from an EMBL/GenBank/DDBJ whole genome shotgun (WGS) entry which is preliminary data.</text>
</comment>
<feature type="non-terminal residue" evidence="2">
    <location>
        <position position="1"/>
    </location>
</feature>
<dbReference type="AlphaFoldDB" id="A0A7J7IID4"/>
<feature type="region of interest" description="Disordered" evidence="1">
    <location>
        <begin position="1"/>
        <end position="249"/>
    </location>
</feature>
<evidence type="ECO:0000256" key="1">
    <source>
        <dbReference type="SAM" id="MobiDB-lite"/>
    </source>
</evidence>
<evidence type="ECO:0000313" key="2">
    <source>
        <dbReference type="EMBL" id="KAF6002439.1"/>
    </source>
</evidence>
<protein>
    <submittedName>
        <fullName evidence="2">Uncharacterized protein</fullName>
    </submittedName>
</protein>
<feature type="compositionally biased region" description="Basic and acidic residues" evidence="1">
    <location>
        <begin position="1"/>
        <end position="14"/>
    </location>
</feature>
<feature type="compositionally biased region" description="Basic and acidic residues" evidence="1">
    <location>
        <begin position="289"/>
        <end position="311"/>
    </location>
</feature>
<sequence length="371" mass="39660">VGTGHGRDRHHDETSDANEDEVDVNSGDKITSPDGAQDEHHRGIGGSGPQVQNQQLVRSVHDRSCRASRSRLLKLAAQRPLRRGPQTESTNIDQSASNTPLLEAPLETATAKGTAQVAAERPRQAPPTNRRRARQVSKSSDRSALRERSETALDSPNGAPTTSPVSANANGALTATNVSLSSEAERPGIVGKQAVRHQHRRGRDAAAARLQRRHSSHPKIDLSGCTNQNDDRTASAPVATATRDDLPKHNSVDDVAAQADTQSAVGLVSSSLTTTIADVTTGDTTPVGGRDRPAIKQPRGEARLQGRQHRDPKARRNQPPPPPPPLHRHRRRRGTPPGHGTEAQADERQSISGAATRTSGSQTESSQQTNK</sequence>
<gene>
    <name evidence="2" type="ORF">F1559_002298</name>
</gene>
<proteinExistence type="predicted"/>
<feature type="compositionally biased region" description="Basic and acidic residues" evidence="1">
    <location>
        <begin position="139"/>
        <end position="151"/>
    </location>
</feature>
<feature type="compositionally biased region" description="Low complexity" evidence="1">
    <location>
        <begin position="356"/>
        <end position="371"/>
    </location>
</feature>
<feature type="compositionally biased region" description="Polar residues" evidence="1">
    <location>
        <begin position="152"/>
        <end position="182"/>
    </location>
</feature>